<proteinExistence type="predicted"/>
<evidence type="ECO:0000313" key="2">
    <source>
        <dbReference type="EMBL" id="SED09590.1"/>
    </source>
</evidence>
<name>A0A1H4XWR2_9BRAD</name>
<evidence type="ECO:0000313" key="3">
    <source>
        <dbReference type="Proteomes" id="UP000198992"/>
    </source>
</evidence>
<dbReference type="EMBL" id="FNTH01000001">
    <property type="protein sequence ID" value="SED09590.1"/>
    <property type="molecule type" value="Genomic_DNA"/>
</dbReference>
<dbReference type="AlphaFoldDB" id="A0A1H4XWR2"/>
<organism evidence="2 3">
    <name type="scientific">Bradyrhizobium erythrophlei</name>
    <dbReference type="NCBI Taxonomy" id="1437360"/>
    <lineage>
        <taxon>Bacteria</taxon>
        <taxon>Pseudomonadati</taxon>
        <taxon>Pseudomonadota</taxon>
        <taxon>Alphaproteobacteria</taxon>
        <taxon>Hyphomicrobiales</taxon>
        <taxon>Nitrobacteraceae</taxon>
        <taxon>Bradyrhizobium</taxon>
    </lineage>
</organism>
<evidence type="ECO:0000256" key="1">
    <source>
        <dbReference type="SAM" id="SignalP"/>
    </source>
</evidence>
<feature type="signal peptide" evidence="1">
    <location>
        <begin position="1"/>
        <end position="20"/>
    </location>
</feature>
<dbReference type="OrthoDB" id="8248193at2"/>
<dbReference type="Proteomes" id="UP000198992">
    <property type="component" value="Unassembled WGS sequence"/>
</dbReference>
<dbReference type="RefSeq" id="WP_092117505.1">
    <property type="nucleotide sequence ID" value="NZ_FNTH01000001.1"/>
</dbReference>
<sequence length="66" mass="6766">MLKFLVVGVATFGFAAAASAADLPRPQPVTEQAPIGKMPIGKYPVGKYPVGKYPVGKAPAPIVTKG</sequence>
<reference evidence="2 3" key="1">
    <citation type="submission" date="2016-10" db="EMBL/GenBank/DDBJ databases">
        <authorList>
            <person name="de Groot N.N."/>
        </authorList>
    </citation>
    <scope>NUCLEOTIDE SEQUENCE [LARGE SCALE GENOMIC DNA]</scope>
    <source>
        <strain evidence="2 3">MT12</strain>
    </source>
</reference>
<protein>
    <submittedName>
        <fullName evidence="2">Uncharacterized protein</fullName>
    </submittedName>
</protein>
<gene>
    <name evidence="2" type="ORF">SAMN05444164_3675</name>
</gene>
<keyword evidence="1" id="KW-0732">Signal</keyword>
<accession>A0A1H4XWR2</accession>
<feature type="chain" id="PRO_5011581805" evidence="1">
    <location>
        <begin position="21"/>
        <end position="66"/>
    </location>
</feature>